<dbReference type="SUPFAM" id="SSF47095">
    <property type="entry name" value="HMG-box"/>
    <property type="match status" value="1"/>
</dbReference>
<feature type="non-terminal residue" evidence="7">
    <location>
        <position position="1"/>
    </location>
</feature>
<protein>
    <recommendedName>
        <fullName evidence="6">Coiled-coil domain-containing protein</fullName>
    </recommendedName>
</protein>
<evidence type="ECO:0000256" key="3">
    <source>
        <dbReference type="ARBA" id="ARBA00023054"/>
    </source>
</evidence>
<dbReference type="PANTHER" id="PTHR21680">
    <property type="entry name" value="COILED-COIL DOMAIN-CONTAINING PROTEIN 124"/>
    <property type="match status" value="1"/>
</dbReference>
<feature type="domain" description="Coiled-coil" evidence="6">
    <location>
        <begin position="145"/>
        <end position="226"/>
    </location>
</feature>
<proteinExistence type="inferred from homology"/>
<dbReference type="InterPro" id="IPR036910">
    <property type="entry name" value="HMG_box_dom_sf"/>
</dbReference>
<feature type="coiled-coil region" evidence="4">
    <location>
        <begin position="32"/>
        <end position="91"/>
    </location>
</feature>
<dbReference type="Pfam" id="PF06244">
    <property type="entry name" value="Ccdc124"/>
    <property type="match status" value="1"/>
</dbReference>
<dbReference type="InterPro" id="IPR054414">
    <property type="entry name" value="Ccdc124/Oxs1_C"/>
</dbReference>
<dbReference type="GO" id="GO:0006366">
    <property type="term" value="P:transcription by RNA polymerase II"/>
    <property type="evidence" value="ECO:0007669"/>
    <property type="project" value="TreeGrafter"/>
</dbReference>
<dbReference type="GO" id="GO:0030496">
    <property type="term" value="C:midbody"/>
    <property type="evidence" value="ECO:0007669"/>
    <property type="project" value="UniProtKB-SubCell"/>
</dbReference>
<dbReference type="EMBL" id="GECU01022545">
    <property type="protein sequence ID" value="JAS85161.1"/>
    <property type="molecule type" value="Transcribed_RNA"/>
</dbReference>
<evidence type="ECO:0000259" key="6">
    <source>
        <dbReference type="Pfam" id="PF06244"/>
    </source>
</evidence>
<sequence>TVLTSLAYSDFSSALWVGMPKKFVGENSKAVAAKARKAAAQEEQAIRKQKQIEDEYWKDDDKNLAKKQARKEEQERKKMELLKKKAETKALMEEEVSSIKTAGKQPISKITRAQIVAETERRNQAATGTVKKAPETHIEQPLEENINRLQIEGDEARTVDEAISILSSKDAEVDKHPEKRLKAAYAAFEEVAMPRIKEENPTLRLSQLKQILRKEWMKSPENPLNQRQA</sequence>
<accession>A0A1B6IE18</accession>
<dbReference type="AlphaFoldDB" id="A0A1B6IE18"/>
<evidence type="ECO:0000256" key="2">
    <source>
        <dbReference type="ARBA" id="ARBA00008296"/>
    </source>
</evidence>
<dbReference type="InterPro" id="IPR010422">
    <property type="entry name" value="Ccdc124/Oxs1"/>
</dbReference>
<dbReference type="GO" id="GO:0003713">
    <property type="term" value="F:transcription coactivator activity"/>
    <property type="evidence" value="ECO:0007669"/>
    <property type="project" value="TreeGrafter"/>
</dbReference>
<evidence type="ECO:0000256" key="1">
    <source>
        <dbReference type="ARBA" id="ARBA00004214"/>
    </source>
</evidence>
<name>A0A1B6IE18_9HEMI</name>
<evidence type="ECO:0000256" key="4">
    <source>
        <dbReference type="SAM" id="Coils"/>
    </source>
</evidence>
<comment type="subcellular location">
    <subcellularLocation>
        <location evidence="1">Midbody</location>
    </subcellularLocation>
</comment>
<evidence type="ECO:0000313" key="7">
    <source>
        <dbReference type="EMBL" id="JAS85161.1"/>
    </source>
</evidence>
<organism evidence="7">
    <name type="scientific">Homalodisca liturata</name>
    <dbReference type="NCBI Taxonomy" id="320908"/>
    <lineage>
        <taxon>Eukaryota</taxon>
        <taxon>Metazoa</taxon>
        <taxon>Ecdysozoa</taxon>
        <taxon>Arthropoda</taxon>
        <taxon>Hexapoda</taxon>
        <taxon>Insecta</taxon>
        <taxon>Pterygota</taxon>
        <taxon>Neoptera</taxon>
        <taxon>Paraneoptera</taxon>
        <taxon>Hemiptera</taxon>
        <taxon>Auchenorrhyncha</taxon>
        <taxon>Membracoidea</taxon>
        <taxon>Cicadellidae</taxon>
        <taxon>Cicadellinae</taxon>
        <taxon>Proconiini</taxon>
        <taxon>Homalodisca</taxon>
    </lineage>
</organism>
<dbReference type="GO" id="GO:0005634">
    <property type="term" value="C:nucleus"/>
    <property type="evidence" value="ECO:0007669"/>
    <property type="project" value="TreeGrafter"/>
</dbReference>
<comment type="similarity">
    <text evidence="2">Belongs to the CCDC124 family.</text>
</comment>
<keyword evidence="3 4" id="KW-0175">Coiled coil</keyword>
<reference evidence="7" key="1">
    <citation type="submission" date="2015-11" db="EMBL/GenBank/DDBJ databases">
        <title>De novo transcriptome assembly of four potential Pierce s Disease insect vectors from Arizona vineyards.</title>
        <authorList>
            <person name="Tassone E.E."/>
        </authorList>
    </citation>
    <scope>NUCLEOTIDE SEQUENCE</scope>
</reference>
<feature type="region of interest" description="Disordered" evidence="5">
    <location>
        <begin position="118"/>
        <end position="139"/>
    </location>
</feature>
<evidence type="ECO:0000256" key="5">
    <source>
        <dbReference type="SAM" id="MobiDB-lite"/>
    </source>
</evidence>
<dbReference type="PANTHER" id="PTHR21680:SF0">
    <property type="entry name" value="COILED-COIL DOMAIN-CONTAINING PROTEIN 124"/>
    <property type="match status" value="1"/>
</dbReference>
<gene>
    <name evidence="7" type="ORF">g.14353</name>
</gene>